<dbReference type="Pfam" id="PF00367">
    <property type="entry name" value="PTS_EIIB"/>
    <property type="match status" value="1"/>
</dbReference>
<dbReference type="GO" id="GO:0090563">
    <property type="term" value="F:protein-phosphocysteine-sugar phosphotransferase activity"/>
    <property type="evidence" value="ECO:0007669"/>
    <property type="project" value="TreeGrafter"/>
</dbReference>
<dbReference type="PANTHER" id="PTHR30009:SF20">
    <property type="entry name" value="PTS SYSTEM GLUCOSE-SPECIFIC EIICB COMPONENT-RELATED"/>
    <property type="match status" value="1"/>
</dbReference>
<evidence type="ECO:0000256" key="11">
    <source>
        <dbReference type="PROSITE-ProRule" id="PRU00421"/>
    </source>
</evidence>
<proteinExistence type="predicted"/>
<keyword evidence="4" id="KW-0762">Sugar transport</keyword>
<name>A0A0R2EZQ8_9LACO</name>
<dbReference type="RefSeq" id="WP_056989587.1">
    <property type="nucleotide sequence ID" value="NZ_AYZJ01000039.1"/>
</dbReference>
<dbReference type="InterPro" id="IPR018113">
    <property type="entry name" value="PTrfase_EIIB_Cys"/>
</dbReference>
<dbReference type="PROSITE" id="PS51103">
    <property type="entry name" value="PTS_EIIC_TYPE_1"/>
    <property type="match status" value="1"/>
</dbReference>
<evidence type="ECO:0000256" key="8">
    <source>
        <dbReference type="ARBA" id="ARBA00022777"/>
    </source>
</evidence>
<comment type="caution">
    <text evidence="15">The sequence shown here is derived from an EMBL/GenBank/DDBJ whole genome shotgun (WGS) entry which is preliminary data.</text>
</comment>
<sequence>MDNAAAKESRKTRFYAFMQNLGKSFMFPIATLSAMGILVGLGSAFTAPSMMDRLPFLQIHWVNIVFSFMNTVGSFGFTYLPAMFAMSLPFGLAKRNKGVGTIAAFAGYISLNLGINFMLQLQGKLVSAAKMQAAGQSMVLGIQSLEMGVLGGILVGLITYFLLERYQEIKLPDAFSFFGGIRFIPIISVIVESFVGLLMPFIWPIFQSGIVALGHLIQGAGIFGPFLYGIALSILKLMGLHHILLAMIRFTDAGGTAVVAGKTVNGALNIFYAQLNAGVPVSGKATAFLSQGFMPTFMFGLPAICLAIYLTARPENRDRIKGLLISATLVAFVSGISEPTEYLFLFIAPMLYVFHTVMEGFSLSIMALLGARMGNTDGGVLDWILFGWLQPGSRWWLLIPVGAAWFAIYFFFFRWYILKKDVKTPGREAEGAAVMTKGAGIYDPSVILGALGGAANIVSLDNCVTRLRLEVKDPSKLDEDKLKQSGALAIMKAEKSVQIVYGAQVQSVKDGVEKLMSNGGASPA</sequence>
<dbReference type="EMBL" id="AYZJ01000039">
    <property type="protein sequence ID" value="KRN21858.1"/>
    <property type="molecule type" value="Genomic_DNA"/>
</dbReference>
<evidence type="ECO:0000256" key="10">
    <source>
        <dbReference type="ARBA" id="ARBA00023136"/>
    </source>
</evidence>
<keyword evidence="6" id="KW-0598">Phosphotransferase system</keyword>
<feature type="active site" description="Phosphocysteine intermediate; for EIIB activity" evidence="11">
    <location>
        <position position="463"/>
    </location>
</feature>
<dbReference type="Gene3D" id="3.30.1360.60">
    <property type="entry name" value="Glucose permease domain IIB"/>
    <property type="match status" value="1"/>
</dbReference>
<accession>A0A0R2EZQ8</accession>
<protein>
    <submittedName>
        <fullName evidence="15">PTS family maltose and glucose porter, IIABC component</fullName>
    </submittedName>
</protein>
<dbReference type="CDD" id="cd00212">
    <property type="entry name" value="PTS_IIB_glc"/>
    <property type="match status" value="1"/>
</dbReference>
<dbReference type="InterPro" id="IPR036878">
    <property type="entry name" value="Glu_permease_IIB"/>
</dbReference>
<dbReference type="PROSITE" id="PS01035">
    <property type="entry name" value="PTS_EIIB_TYPE_1_CYS"/>
    <property type="match status" value="1"/>
</dbReference>
<keyword evidence="3" id="KW-1003">Cell membrane</keyword>
<dbReference type="PROSITE" id="PS51098">
    <property type="entry name" value="PTS_EIIB_TYPE_1"/>
    <property type="match status" value="1"/>
</dbReference>
<keyword evidence="5" id="KW-0808">Transferase</keyword>
<feature type="domain" description="PTS EIIB type-1" evidence="13">
    <location>
        <begin position="441"/>
        <end position="522"/>
    </location>
</feature>
<dbReference type="InterPro" id="IPR001996">
    <property type="entry name" value="PTS_IIB_1"/>
</dbReference>
<reference evidence="15 16" key="1">
    <citation type="journal article" date="2015" name="Genome Announc.">
        <title>Expanding the biotechnology potential of lactobacilli through comparative genomics of 213 strains and associated genera.</title>
        <authorList>
            <person name="Sun Z."/>
            <person name="Harris H.M."/>
            <person name="McCann A."/>
            <person name="Guo C."/>
            <person name="Argimon S."/>
            <person name="Zhang W."/>
            <person name="Yang X."/>
            <person name="Jeffery I.B."/>
            <person name="Cooney J.C."/>
            <person name="Kagawa T.F."/>
            <person name="Liu W."/>
            <person name="Song Y."/>
            <person name="Salvetti E."/>
            <person name="Wrobel A."/>
            <person name="Rasinkangas P."/>
            <person name="Parkhill J."/>
            <person name="Rea M.C."/>
            <person name="O'Sullivan O."/>
            <person name="Ritari J."/>
            <person name="Douillard F.P."/>
            <person name="Paul Ross R."/>
            <person name="Yang R."/>
            <person name="Briner A.E."/>
            <person name="Felis G.E."/>
            <person name="de Vos W.M."/>
            <person name="Barrangou R."/>
            <person name="Klaenhammer T.R."/>
            <person name="Caufield P.W."/>
            <person name="Cui Y."/>
            <person name="Zhang H."/>
            <person name="O'Toole P.W."/>
        </authorList>
    </citation>
    <scope>NUCLEOTIDE SEQUENCE [LARGE SCALE GENOMIC DNA]</scope>
    <source>
        <strain evidence="15 16">DSM 22697</strain>
    </source>
</reference>
<evidence type="ECO:0000259" key="14">
    <source>
        <dbReference type="PROSITE" id="PS51103"/>
    </source>
</evidence>
<dbReference type="PANTHER" id="PTHR30009">
    <property type="entry name" value="CYTOCHROME C-TYPE SYNTHESIS PROTEIN AND PTS TRANSMEMBRANE COMPONENT"/>
    <property type="match status" value="1"/>
</dbReference>
<dbReference type="InterPro" id="IPR050429">
    <property type="entry name" value="PTS_Glucose_EIICBA"/>
</dbReference>
<dbReference type="NCBIfam" id="TIGR00826">
    <property type="entry name" value="EIIB_glc"/>
    <property type="match status" value="1"/>
</dbReference>
<feature type="domain" description="PTS EIIC type-1" evidence="14">
    <location>
        <begin position="12"/>
        <end position="429"/>
    </location>
</feature>
<keyword evidence="10 12" id="KW-0472">Membrane</keyword>
<dbReference type="SUPFAM" id="SSF55604">
    <property type="entry name" value="Glucose permease domain IIB"/>
    <property type="match status" value="1"/>
</dbReference>
<evidence type="ECO:0000256" key="1">
    <source>
        <dbReference type="ARBA" id="ARBA00004651"/>
    </source>
</evidence>
<evidence type="ECO:0000256" key="6">
    <source>
        <dbReference type="ARBA" id="ARBA00022683"/>
    </source>
</evidence>
<feature type="transmembrane region" description="Helical" evidence="12">
    <location>
        <begin position="183"/>
        <end position="206"/>
    </location>
</feature>
<evidence type="ECO:0000256" key="9">
    <source>
        <dbReference type="ARBA" id="ARBA00022989"/>
    </source>
</evidence>
<dbReference type="AlphaFoldDB" id="A0A0R2EZQ8"/>
<evidence type="ECO:0000313" key="16">
    <source>
        <dbReference type="Proteomes" id="UP000050865"/>
    </source>
</evidence>
<feature type="transmembrane region" description="Helical" evidence="12">
    <location>
        <begin position="319"/>
        <end position="336"/>
    </location>
</feature>
<dbReference type="GO" id="GO:0008982">
    <property type="term" value="F:protein-N(PI)-phosphohistidine-sugar phosphotransferase activity"/>
    <property type="evidence" value="ECO:0007669"/>
    <property type="project" value="InterPro"/>
</dbReference>
<organism evidence="15 16">
    <name type="scientific">Lacticaseibacillus camelliae DSM 22697 = JCM 13995</name>
    <dbReference type="NCBI Taxonomy" id="1423730"/>
    <lineage>
        <taxon>Bacteria</taxon>
        <taxon>Bacillati</taxon>
        <taxon>Bacillota</taxon>
        <taxon>Bacilli</taxon>
        <taxon>Lactobacillales</taxon>
        <taxon>Lactobacillaceae</taxon>
        <taxon>Lacticaseibacillus</taxon>
    </lineage>
</organism>
<dbReference type="InterPro" id="IPR003352">
    <property type="entry name" value="PTS_EIIC"/>
</dbReference>
<keyword evidence="16" id="KW-1185">Reference proteome</keyword>
<keyword evidence="7 12" id="KW-0812">Transmembrane</keyword>
<evidence type="ECO:0000256" key="7">
    <source>
        <dbReference type="ARBA" id="ARBA00022692"/>
    </source>
</evidence>
<keyword evidence="2" id="KW-0813">Transport</keyword>
<evidence type="ECO:0000256" key="12">
    <source>
        <dbReference type="SAM" id="Phobius"/>
    </source>
</evidence>
<feature type="transmembrane region" description="Helical" evidence="12">
    <location>
        <begin position="253"/>
        <end position="272"/>
    </location>
</feature>
<dbReference type="Pfam" id="PF02378">
    <property type="entry name" value="PTS_EIIC"/>
    <property type="match status" value="1"/>
</dbReference>
<evidence type="ECO:0000256" key="5">
    <source>
        <dbReference type="ARBA" id="ARBA00022679"/>
    </source>
</evidence>
<keyword evidence="8" id="KW-0418">Kinase</keyword>
<evidence type="ECO:0000256" key="3">
    <source>
        <dbReference type="ARBA" id="ARBA00022475"/>
    </source>
</evidence>
<dbReference type="PATRIC" id="fig|1423730.4.peg.2057"/>
<feature type="transmembrane region" description="Helical" evidence="12">
    <location>
        <begin position="139"/>
        <end position="163"/>
    </location>
</feature>
<gene>
    <name evidence="15" type="ORF">FC75_GL001977</name>
</gene>
<feature type="transmembrane region" description="Helical" evidence="12">
    <location>
        <begin position="292"/>
        <end position="312"/>
    </location>
</feature>
<dbReference type="GO" id="GO:0005886">
    <property type="term" value="C:plasma membrane"/>
    <property type="evidence" value="ECO:0007669"/>
    <property type="project" value="UniProtKB-SubCell"/>
</dbReference>
<evidence type="ECO:0000313" key="15">
    <source>
        <dbReference type="EMBL" id="KRN21858.1"/>
    </source>
</evidence>
<dbReference type="GO" id="GO:0009401">
    <property type="term" value="P:phosphoenolpyruvate-dependent sugar phosphotransferase system"/>
    <property type="evidence" value="ECO:0007669"/>
    <property type="project" value="UniProtKB-KW"/>
</dbReference>
<keyword evidence="9 12" id="KW-1133">Transmembrane helix</keyword>
<comment type="subcellular location">
    <subcellularLocation>
        <location evidence="1">Cell membrane</location>
        <topology evidence="1">Multi-pass membrane protein</topology>
    </subcellularLocation>
</comment>
<evidence type="ECO:0000256" key="2">
    <source>
        <dbReference type="ARBA" id="ARBA00022448"/>
    </source>
</evidence>
<feature type="transmembrane region" description="Helical" evidence="12">
    <location>
        <begin position="61"/>
        <end position="86"/>
    </location>
</feature>
<feature type="transmembrane region" description="Helical" evidence="12">
    <location>
        <begin position="395"/>
        <end position="417"/>
    </location>
</feature>
<dbReference type="Proteomes" id="UP000050865">
    <property type="component" value="Unassembled WGS sequence"/>
</dbReference>
<feature type="transmembrane region" description="Helical" evidence="12">
    <location>
        <begin position="21"/>
        <end position="41"/>
    </location>
</feature>
<evidence type="ECO:0000256" key="4">
    <source>
        <dbReference type="ARBA" id="ARBA00022597"/>
    </source>
</evidence>
<dbReference type="STRING" id="1423730.FC75_GL001977"/>
<dbReference type="GO" id="GO:0016301">
    <property type="term" value="F:kinase activity"/>
    <property type="evidence" value="ECO:0007669"/>
    <property type="project" value="UniProtKB-KW"/>
</dbReference>
<dbReference type="InterPro" id="IPR013013">
    <property type="entry name" value="PTS_EIIC_1"/>
</dbReference>
<feature type="transmembrane region" description="Helical" evidence="12">
    <location>
        <begin position="98"/>
        <end position="119"/>
    </location>
</feature>
<evidence type="ECO:0000259" key="13">
    <source>
        <dbReference type="PROSITE" id="PS51098"/>
    </source>
</evidence>